<proteinExistence type="predicted"/>
<reference evidence="1 2" key="1">
    <citation type="submission" date="2020-05" db="EMBL/GenBank/DDBJ databases">
        <title>Distinct polysaccharide utilization as determinants for interspecies competition between intestinal Prevotella spp.</title>
        <authorList>
            <person name="Galvez E.J.C."/>
            <person name="Iljazovic A."/>
            <person name="Strowig T."/>
        </authorList>
    </citation>
    <scope>NUCLEOTIDE SEQUENCE [LARGE SCALE GENOMIC DNA]</scope>
    <source>
        <strain evidence="1 2">PMUR</strain>
    </source>
</reference>
<evidence type="ECO:0000313" key="1">
    <source>
        <dbReference type="EMBL" id="NPD92347.1"/>
    </source>
</evidence>
<dbReference type="EMBL" id="JABKKF010000007">
    <property type="protein sequence ID" value="NPD92347.1"/>
    <property type="molecule type" value="Genomic_DNA"/>
</dbReference>
<comment type="caution">
    <text evidence="1">The sequence shown here is derived from an EMBL/GenBank/DDBJ whole genome shotgun (WGS) entry which is preliminary data.</text>
</comment>
<keyword evidence="2" id="KW-1185">Reference proteome</keyword>
<dbReference type="RefSeq" id="WP_172275684.1">
    <property type="nucleotide sequence ID" value="NZ_CASGMU010000006.1"/>
</dbReference>
<organism evidence="1 2">
    <name type="scientific">Xylanibacter muris</name>
    <dbReference type="NCBI Taxonomy" id="2736290"/>
    <lineage>
        <taxon>Bacteria</taxon>
        <taxon>Pseudomonadati</taxon>
        <taxon>Bacteroidota</taxon>
        <taxon>Bacteroidia</taxon>
        <taxon>Bacteroidales</taxon>
        <taxon>Prevotellaceae</taxon>
        <taxon>Xylanibacter</taxon>
    </lineage>
</organism>
<protein>
    <submittedName>
        <fullName evidence="1">DUF4419 domain-containing protein</fullName>
    </submittedName>
</protein>
<dbReference type="InterPro" id="IPR025533">
    <property type="entry name" value="DUF4419"/>
</dbReference>
<dbReference type="Pfam" id="PF14388">
    <property type="entry name" value="DUF4419"/>
    <property type="match status" value="1"/>
</dbReference>
<dbReference type="PANTHER" id="PTHR31252:SF11">
    <property type="entry name" value="DUF4419 DOMAIN-CONTAINING PROTEIN"/>
    <property type="match status" value="1"/>
</dbReference>
<name>A0ABX2AQN0_9BACT</name>
<accession>A0ABX2AQN0</accession>
<gene>
    <name evidence="1" type="ORF">HPS56_08320</name>
</gene>
<sequence>MKHAVILLLYMVISSTIHIHAQKTDYGIIRKTDKGITFAVDENLPSPENKNKKIIKADSRYIASSFANDSLQDIGQDVLFRCMIKAYAEHKPLVLSPDMIWLDICQVFGHHISTDAKTMRDKFVGHDGKISLVVSSEKELLSENADWPQIMDSFINQIDRNTKGNIAKTITADFSTTGVNERIASGITLMKTMEPYFEYVVILIGCGIPEITLTGTPDDWKKVMEKTTALEGYGMDQWIKDLKPVLHEFIKASEGRPNRQFWKDIVMKDRPDRLRGGICEKPTVLDGWFLKLFPYDKYGKRIKKVEHNITKMLPEMVKVSFRYIIAKSTGTKELPMGLQAGFIGIEEDATTHALTPKIGWAVCMTDTNKEEKMLKNMTEMSKKGISIRIKEVPQVLSKLKEIKRLELRFIDEVSLPSWMDNINIGELIIRGKVSAKEKIEIKKRFPDALITP</sequence>
<evidence type="ECO:0000313" key="2">
    <source>
        <dbReference type="Proteomes" id="UP000714420"/>
    </source>
</evidence>
<dbReference type="Proteomes" id="UP000714420">
    <property type="component" value="Unassembled WGS sequence"/>
</dbReference>
<dbReference type="PANTHER" id="PTHR31252">
    <property type="entry name" value="DUF4419 DOMAIN-CONTAINING PROTEIN"/>
    <property type="match status" value="1"/>
</dbReference>